<feature type="domain" description="Amidohydrolase-related" evidence="6">
    <location>
        <begin position="49"/>
        <end position="431"/>
    </location>
</feature>
<evidence type="ECO:0000256" key="3">
    <source>
        <dbReference type="ARBA" id="ARBA00022723"/>
    </source>
</evidence>
<dbReference type="GO" id="GO:0016812">
    <property type="term" value="F:hydrolase activity, acting on carbon-nitrogen (but not peptide) bonds, in cyclic amides"/>
    <property type="evidence" value="ECO:0007669"/>
    <property type="project" value="TreeGrafter"/>
</dbReference>
<comment type="cofactor">
    <cofactor evidence="1">
        <name>Zn(2+)</name>
        <dbReference type="ChEBI" id="CHEBI:29105"/>
    </cofactor>
</comment>
<evidence type="ECO:0000256" key="1">
    <source>
        <dbReference type="ARBA" id="ARBA00001947"/>
    </source>
</evidence>
<proteinExistence type="inferred from homology"/>
<dbReference type="AlphaFoldDB" id="A0A2U2ALY4"/>
<accession>A0A2U2ALY4</accession>
<dbReference type="SUPFAM" id="SSF51556">
    <property type="entry name" value="Metallo-dependent hydrolases"/>
    <property type="match status" value="1"/>
</dbReference>
<dbReference type="GO" id="GO:0046872">
    <property type="term" value="F:metal ion binding"/>
    <property type="evidence" value="ECO:0007669"/>
    <property type="project" value="UniProtKB-KW"/>
</dbReference>
<dbReference type="InterPro" id="IPR032466">
    <property type="entry name" value="Metal_Hydrolase"/>
</dbReference>
<name>A0A2U2ALY4_9GAMM</name>
<dbReference type="SUPFAM" id="SSF51338">
    <property type="entry name" value="Composite domain of metallo-dependent hydrolases"/>
    <property type="match status" value="1"/>
</dbReference>
<evidence type="ECO:0000313" key="8">
    <source>
        <dbReference type="Proteomes" id="UP000244948"/>
    </source>
</evidence>
<dbReference type="InterPro" id="IPR006680">
    <property type="entry name" value="Amidohydro-rel"/>
</dbReference>
<dbReference type="EMBL" id="QEWR01000002">
    <property type="protein sequence ID" value="PWD84230.1"/>
    <property type="molecule type" value="Genomic_DNA"/>
</dbReference>
<evidence type="ECO:0000259" key="6">
    <source>
        <dbReference type="Pfam" id="PF01979"/>
    </source>
</evidence>
<evidence type="ECO:0000313" key="7">
    <source>
        <dbReference type="EMBL" id="PWD84230.1"/>
    </source>
</evidence>
<gene>
    <name evidence="7" type="primary">hydA</name>
    <name evidence="7" type="ORF">DC082_01405</name>
</gene>
<evidence type="ECO:0000256" key="4">
    <source>
        <dbReference type="ARBA" id="ARBA00022801"/>
    </source>
</evidence>
<dbReference type="PANTHER" id="PTHR11647:SF1">
    <property type="entry name" value="COLLAPSIN RESPONSE MEDIATOR PROTEIN"/>
    <property type="match status" value="1"/>
</dbReference>
<dbReference type="NCBIfam" id="TIGR02033">
    <property type="entry name" value="D-hydantoinase"/>
    <property type="match status" value="1"/>
</dbReference>
<keyword evidence="4" id="KW-0378">Hydrolase</keyword>
<evidence type="ECO:0000256" key="5">
    <source>
        <dbReference type="PIRSR" id="PIRSR611778-50"/>
    </source>
</evidence>
<dbReference type="PANTHER" id="PTHR11647">
    <property type="entry name" value="HYDRANTOINASE/DIHYDROPYRIMIDINASE FAMILY MEMBER"/>
    <property type="match status" value="1"/>
</dbReference>
<dbReference type="InterPro" id="IPR050378">
    <property type="entry name" value="Metallo-dep_Hydrolases_sf"/>
</dbReference>
<reference evidence="7 8" key="1">
    <citation type="journal article" date="2018" name="Genome Announc.">
        <title>Ignatzschineria cameli sp. nov., isolated from necrotic foot tissue of dromedaries (Camelus dromedarius) and associated maggots (Wohlfahrtia species) in Dubai.</title>
        <authorList>
            <person name="Tsang C.C."/>
            <person name="Tang J.Y."/>
            <person name="Fong J.Y."/>
            <person name="Kinne J."/>
            <person name="Lee H.H."/>
            <person name="Joseph M."/>
            <person name="Jose S."/>
            <person name="Schuster R.K."/>
            <person name="Tang Y."/>
            <person name="Sivakumar S."/>
            <person name="Chen J.H."/>
            <person name="Teng J.L."/>
            <person name="Lau S.K."/>
            <person name="Wernery U."/>
            <person name="Woo P.C."/>
        </authorList>
    </citation>
    <scope>NUCLEOTIDE SEQUENCE [LARGE SCALE GENOMIC DNA]</scope>
    <source>
        <strain evidence="7 8">KCTC 22643</strain>
    </source>
</reference>
<comment type="similarity">
    <text evidence="2">Belongs to the metallo-dependent hydrolases superfamily. Hydantoinase/dihydropyrimidinase family.</text>
</comment>
<dbReference type="GO" id="GO:0005829">
    <property type="term" value="C:cytosol"/>
    <property type="evidence" value="ECO:0007669"/>
    <property type="project" value="TreeGrafter"/>
</dbReference>
<sequence>MGTILIKNGIIVDTDHEYRANLLIEGEKIVAITDQTPNADEVVDAEGKYILPGGIDEHTHLGSFGGMGFETTHAALAGGTTMVIDFAPMHEGETFSDAIEAHDQTAAGIASCDYAFHSMVMGGGHKGLFDDIKNLPKHGVSTIKLLMGYKGSEYYSNDETIMHCMREARKYGITTMLHCENSDMISYLTEILEKEHPEQTIDHYYSRLPITEVEATRRGIDMAILTRAPLFIVHVTLEDSMLAIRDAYQKGYPIYGETCTHYLTLHKSYLGLPHFEGAKYVCAPPLRDKSNQEPLWEGLRRGWLTATSSDHCALVGGFQKKKEGYGDFAKIPNGVPGMQERMSMLWTYGVEAGHISRQKFVEITATNPARLLNIPHKGRIAVGCDADILIWDQDYEGEIHNKDLCQGIDYSAFEGFKIKGRADKVFLRGQLMAEKGKFIGKKGEGKRQHAKPFGFCFDYLRRPLVEPRSS</sequence>
<dbReference type="FunFam" id="3.20.20.140:FF:000174">
    <property type="entry name" value="Dihydropyrimidinase-related protein 2"/>
    <property type="match status" value="1"/>
</dbReference>
<dbReference type="RefSeq" id="WP_109235432.1">
    <property type="nucleotide sequence ID" value="NZ_BMXZ01000001.1"/>
</dbReference>
<keyword evidence="3" id="KW-0479">Metal-binding</keyword>
<dbReference type="Pfam" id="PF01979">
    <property type="entry name" value="Amidohydro_1"/>
    <property type="match status" value="1"/>
</dbReference>
<dbReference type="InterPro" id="IPR011778">
    <property type="entry name" value="Hydantoinase/dihydroPyrase"/>
</dbReference>
<organism evidence="7 8">
    <name type="scientific">Ignatzschineria indica</name>
    <dbReference type="NCBI Taxonomy" id="472583"/>
    <lineage>
        <taxon>Bacteria</taxon>
        <taxon>Pseudomonadati</taxon>
        <taxon>Pseudomonadota</taxon>
        <taxon>Gammaproteobacteria</taxon>
        <taxon>Cardiobacteriales</taxon>
        <taxon>Ignatzschineriaceae</taxon>
        <taxon>Ignatzschineria</taxon>
    </lineage>
</organism>
<dbReference type="Gene3D" id="2.30.40.10">
    <property type="entry name" value="Urease, subunit C, domain 1"/>
    <property type="match status" value="1"/>
</dbReference>
<comment type="caution">
    <text evidence="7">The sequence shown here is derived from an EMBL/GenBank/DDBJ whole genome shotgun (WGS) entry which is preliminary data.</text>
</comment>
<keyword evidence="8" id="KW-1185">Reference proteome</keyword>
<evidence type="ECO:0000256" key="2">
    <source>
        <dbReference type="ARBA" id="ARBA00008829"/>
    </source>
</evidence>
<dbReference type="Gene3D" id="3.20.20.140">
    <property type="entry name" value="Metal-dependent hydrolases"/>
    <property type="match status" value="1"/>
</dbReference>
<dbReference type="Proteomes" id="UP000244948">
    <property type="component" value="Unassembled WGS sequence"/>
</dbReference>
<protein>
    <submittedName>
        <fullName evidence="7">Dihydropyrimidinase</fullName>
    </submittedName>
</protein>
<dbReference type="InterPro" id="IPR011059">
    <property type="entry name" value="Metal-dep_hydrolase_composite"/>
</dbReference>
<comment type="PTM">
    <text evidence="5">Carbamylation allows a single lysine to coordinate two divalent metal cations.</text>
</comment>
<feature type="modified residue" description="N6-carboxylysine" evidence="5">
    <location>
        <position position="144"/>
    </location>
</feature>